<organism evidence="1 2">
    <name type="scientific">Anaeromicropila populeti</name>
    <dbReference type="NCBI Taxonomy" id="37658"/>
    <lineage>
        <taxon>Bacteria</taxon>
        <taxon>Bacillati</taxon>
        <taxon>Bacillota</taxon>
        <taxon>Clostridia</taxon>
        <taxon>Lachnospirales</taxon>
        <taxon>Lachnospiraceae</taxon>
        <taxon>Anaeromicropila</taxon>
    </lineage>
</organism>
<protein>
    <submittedName>
        <fullName evidence="1">Uncharacterized protein</fullName>
    </submittedName>
</protein>
<keyword evidence="2" id="KW-1185">Reference proteome</keyword>
<reference evidence="1 2" key="1">
    <citation type="submission" date="2016-10" db="EMBL/GenBank/DDBJ databases">
        <authorList>
            <person name="de Groot N.N."/>
        </authorList>
    </citation>
    <scope>NUCLEOTIDE SEQUENCE [LARGE SCALE GENOMIC DNA]</scope>
    <source>
        <strain evidence="1 2">743A</strain>
    </source>
</reference>
<dbReference type="RefSeq" id="WP_092560802.1">
    <property type="nucleotide sequence ID" value="NZ_FOYZ01000008.1"/>
</dbReference>
<evidence type="ECO:0000313" key="2">
    <source>
        <dbReference type="Proteomes" id="UP000199659"/>
    </source>
</evidence>
<gene>
    <name evidence="1" type="ORF">SAMN05661086_02255</name>
</gene>
<proteinExistence type="predicted"/>
<accession>A0A1I6K7J3</accession>
<evidence type="ECO:0000313" key="1">
    <source>
        <dbReference type="EMBL" id="SFR87182.1"/>
    </source>
</evidence>
<dbReference type="AlphaFoldDB" id="A0A1I6K7J3"/>
<sequence>MDRQDEIMAIGKELLEERFLKDVERITEEIKKNSFFKELIAAFDAVFQKVLVLQEDGEKEDIAYVVISYLRSSIITGSYDFLIHLYDESFYFDPKETSGTWSAKYIMDYYENQLDYVERQIGKRMIRLQKSELNDLKMSLAGDYFKIILGIFMEHIQDIVGLESFEKMYKLENVKIVYGGFYDTCVTLYDAAEEVII</sequence>
<name>A0A1I6K7J3_9FIRM</name>
<dbReference type="STRING" id="37658.SAMN05661086_02255"/>
<dbReference type="EMBL" id="FOYZ01000008">
    <property type="protein sequence ID" value="SFR87182.1"/>
    <property type="molecule type" value="Genomic_DNA"/>
</dbReference>
<dbReference type="OrthoDB" id="2051662at2"/>
<dbReference type="Proteomes" id="UP000199659">
    <property type="component" value="Unassembled WGS sequence"/>
</dbReference>